<keyword evidence="7" id="KW-1185">Reference proteome</keyword>
<keyword evidence="4" id="KW-1133">Transmembrane helix</keyword>
<dbReference type="GO" id="GO:0016020">
    <property type="term" value="C:membrane"/>
    <property type="evidence" value="ECO:0007669"/>
    <property type="project" value="UniProtKB-SubCell"/>
</dbReference>
<name>K0AX34_GOTA9</name>
<proteinExistence type="inferred from homology"/>
<evidence type="ECO:0000256" key="4">
    <source>
        <dbReference type="ARBA" id="ARBA00022989"/>
    </source>
</evidence>
<organism evidence="6 7">
    <name type="scientific">Gottschalkia acidurici (strain ATCC 7906 / DSM 604 / BCRC 14475 / CIP 104303 / KCTC 5404 / NCIMB 10678 / 9a)</name>
    <name type="common">Clostridium acidurici</name>
    <dbReference type="NCBI Taxonomy" id="1128398"/>
    <lineage>
        <taxon>Bacteria</taxon>
        <taxon>Bacillati</taxon>
        <taxon>Bacillota</taxon>
        <taxon>Tissierellia</taxon>
        <taxon>Tissierellales</taxon>
        <taxon>Gottschalkiaceae</taxon>
        <taxon>Gottschalkia</taxon>
    </lineage>
</organism>
<dbReference type="InterPro" id="IPR002549">
    <property type="entry name" value="AI-2E-like"/>
</dbReference>
<dbReference type="HOGENOM" id="CLU_031275_4_3_9"/>
<evidence type="ECO:0000256" key="1">
    <source>
        <dbReference type="ARBA" id="ARBA00004141"/>
    </source>
</evidence>
<accession>K0AX34</accession>
<evidence type="ECO:0000313" key="6">
    <source>
        <dbReference type="EMBL" id="AFS77794.1"/>
    </source>
</evidence>
<evidence type="ECO:0000256" key="5">
    <source>
        <dbReference type="ARBA" id="ARBA00023136"/>
    </source>
</evidence>
<evidence type="ECO:0000313" key="7">
    <source>
        <dbReference type="Proteomes" id="UP000006094"/>
    </source>
</evidence>
<gene>
    <name evidence="6" type="primary">ytvI</name>
    <name evidence="6" type="ordered locus">Curi_c07210</name>
</gene>
<dbReference type="RefSeq" id="WP_014966931.1">
    <property type="nucleotide sequence ID" value="NC_018664.1"/>
</dbReference>
<dbReference type="OrthoDB" id="9774361at2"/>
<dbReference type="EMBL" id="CP003326">
    <property type="protein sequence ID" value="AFS77794.1"/>
    <property type="molecule type" value="Genomic_DNA"/>
</dbReference>
<keyword evidence="5" id="KW-0472">Membrane</keyword>
<reference evidence="6 7" key="1">
    <citation type="journal article" date="2012" name="PLoS ONE">
        <title>The purine-utilizing bacterium Clostridium acidurici 9a: a genome-guided metabolic reconsideration.</title>
        <authorList>
            <person name="Hartwich K."/>
            <person name="Poehlein A."/>
            <person name="Daniel R."/>
        </authorList>
    </citation>
    <scope>NUCLEOTIDE SEQUENCE [LARGE SCALE GENOMIC DNA]</scope>
    <source>
        <strain evidence="7">ATCC 7906 / DSM 604 / BCRC 14475 / CIP 104303 / KCTC 5404 / NCIMB 10678 / 9a</strain>
    </source>
</reference>
<evidence type="ECO:0000256" key="3">
    <source>
        <dbReference type="ARBA" id="ARBA00022692"/>
    </source>
</evidence>
<dbReference type="Pfam" id="PF01594">
    <property type="entry name" value="AI-2E_transport"/>
    <property type="match status" value="1"/>
</dbReference>
<sequence>MFKQIFIDKSKKTIIFLVVYTILFFLFFSTLSYTLPFVLAFAISIFTKPLNRFLKKKLKTSSSVSSILSTLIVYTILLLILSAILFKVVNEIRLLLESLPDINTLGVYLDNFINYLDKFDFPKFDFNLIDKFYSQISTIISSTLNVTRFVMNKALSFVVGLPMLLMVAFITFLATYFFSKDMPNIETRILSVFSSSGRFKVRHILRESKKMLFGYFKSYACILSLTFVETLVGLTILGIDYALMLSFLTAIVDLLPVLGVGSVLMPMALYFYLTGNSFIAIGLVIMFLLITIIRQVLEPKLMSTNLGIHPVLILGSIFIGLKAYGFLGVIYLLGIVVLYNILNKVDMI</sequence>
<dbReference type="KEGG" id="cad:Curi_c07210"/>
<dbReference type="PATRIC" id="fig|1128398.3.peg.766"/>
<dbReference type="NCBIfam" id="TIGR02872">
    <property type="entry name" value="spore_ytvI"/>
    <property type="match status" value="1"/>
</dbReference>
<evidence type="ECO:0000256" key="2">
    <source>
        <dbReference type="ARBA" id="ARBA00009773"/>
    </source>
</evidence>
<comment type="similarity">
    <text evidence="2">Belongs to the autoinducer-2 exporter (AI-2E) (TC 2.A.86) family.</text>
</comment>
<comment type="subcellular location">
    <subcellularLocation>
        <location evidence="1">Membrane</location>
        <topology evidence="1">Multi-pass membrane protein</topology>
    </subcellularLocation>
</comment>
<keyword evidence="3" id="KW-0812">Transmembrane</keyword>
<dbReference type="AlphaFoldDB" id="K0AX34"/>
<dbReference type="Proteomes" id="UP000006094">
    <property type="component" value="Chromosome"/>
</dbReference>
<dbReference type="InterPro" id="IPR014227">
    <property type="entry name" value="YtvI-like"/>
</dbReference>
<dbReference type="PANTHER" id="PTHR21716">
    <property type="entry name" value="TRANSMEMBRANE PROTEIN"/>
    <property type="match status" value="1"/>
</dbReference>
<dbReference type="eggNOG" id="COG0628">
    <property type="taxonomic scope" value="Bacteria"/>
</dbReference>
<protein>
    <submittedName>
        <fullName evidence="6">Sporulation integral membrane protein YtvI</fullName>
    </submittedName>
</protein>
<dbReference type="PANTHER" id="PTHR21716:SF68">
    <property type="entry name" value="TRANSPORT PROTEIN YTVI-RELATED"/>
    <property type="match status" value="1"/>
</dbReference>
<dbReference type="GO" id="GO:0055085">
    <property type="term" value="P:transmembrane transport"/>
    <property type="evidence" value="ECO:0007669"/>
    <property type="project" value="TreeGrafter"/>
</dbReference>